<feature type="transmembrane region" description="Helical" evidence="2">
    <location>
        <begin position="354"/>
        <end position="371"/>
    </location>
</feature>
<dbReference type="Proteomes" id="UP000239899">
    <property type="component" value="Unassembled WGS sequence"/>
</dbReference>
<evidence type="ECO:0000313" key="4">
    <source>
        <dbReference type="Proteomes" id="UP000239899"/>
    </source>
</evidence>
<gene>
    <name evidence="3" type="ORF">C2E21_2649</name>
</gene>
<keyword evidence="3" id="KW-0176">Collagen</keyword>
<dbReference type="AlphaFoldDB" id="A0A2P6TY00"/>
<feature type="compositionally biased region" description="Low complexity" evidence="1">
    <location>
        <begin position="47"/>
        <end position="56"/>
    </location>
</feature>
<dbReference type="EMBL" id="LHPG02000004">
    <property type="protein sequence ID" value="PRW58944.1"/>
    <property type="molecule type" value="Genomic_DNA"/>
</dbReference>
<keyword evidence="2" id="KW-0472">Membrane</keyword>
<keyword evidence="2" id="KW-0812">Transmembrane</keyword>
<feature type="transmembrane region" description="Helical" evidence="2">
    <location>
        <begin position="160"/>
        <end position="179"/>
    </location>
</feature>
<feature type="transmembrane region" description="Helical" evidence="2">
    <location>
        <begin position="274"/>
        <end position="301"/>
    </location>
</feature>
<comment type="caution">
    <text evidence="3">The sequence shown here is derived from an EMBL/GenBank/DDBJ whole genome shotgun (WGS) entry which is preliminary data.</text>
</comment>
<feature type="transmembrane region" description="Helical" evidence="2">
    <location>
        <begin position="322"/>
        <end position="342"/>
    </location>
</feature>
<keyword evidence="2" id="KW-1133">Transmembrane helix</keyword>
<feature type="transmembrane region" description="Helical" evidence="2">
    <location>
        <begin position="185"/>
        <end position="205"/>
    </location>
</feature>
<reference evidence="3 4" key="1">
    <citation type="journal article" date="2018" name="Plant J.">
        <title>Genome sequences of Chlorella sorokiniana UTEX 1602 and Micractinium conductrix SAG 241.80: implications to maltose excretion by a green alga.</title>
        <authorList>
            <person name="Arriola M.B."/>
            <person name="Velmurugan N."/>
            <person name="Zhang Y."/>
            <person name="Plunkett M.H."/>
            <person name="Hondzo H."/>
            <person name="Barney B.M."/>
        </authorList>
    </citation>
    <scope>NUCLEOTIDE SEQUENCE [LARGE SCALE GENOMIC DNA]</scope>
    <source>
        <strain evidence="4">UTEX 1602</strain>
    </source>
</reference>
<evidence type="ECO:0000313" key="3">
    <source>
        <dbReference type="EMBL" id="PRW58944.1"/>
    </source>
</evidence>
<dbReference type="OrthoDB" id="513665at2759"/>
<sequence>MRATAAAPAALLASPALAAPRRLAAAAAIPALPLGWVPRPAAQRPLSRAAAASSSADKPSGQQPGAGDNPILEKVVQVERQNERGLAYGALAVLLGGAGLALLAVPQRCVEFLWAATPSVLVAGITRNFGSVLLLVAVCAHCLKEAAEHGRMQSETYRRLNLGLLWWGLGSALALWLAPAQPLRMGQGLMTALLLATAWHAGLTYQETDEQGLKPGYLFKQFLGSLGNLASYSNTDKSAIVSLYVYGLAAKTTIAAAAAHLLEGKMRIMSDGLLLAPLGSLGVSLLPLVGVGYLLVALVLFTQKDAARRGRLGASTFKSLNAGLAIVGLAHAASLAGLWQAGALAHTKLAAAKIAVQASLAAFALYNYAFAKK</sequence>
<feature type="region of interest" description="Disordered" evidence="1">
    <location>
        <begin position="47"/>
        <end position="69"/>
    </location>
</feature>
<organism evidence="3 4">
    <name type="scientific">Chlorella sorokiniana</name>
    <name type="common">Freshwater green alga</name>
    <dbReference type="NCBI Taxonomy" id="3076"/>
    <lineage>
        <taxon>Eukaryota</taxon>
        <taxon>Viridiplantae</taxon>
        <taxon>Chlorophyta</taxon>
        <taxon>core chlorophytes</taxon>
        <taxon>Trebouxiophyceae</taxon>
        <taxon>Chlorellales</taxon>
        <taxon>Chlorellaceae</taxon>
        <taxon>Chlorella clade</taxon>
        <taxon>Chlorella</taxon>
    </lineage>
</organism>
<feature type="transmembrane region" description="Helical" evidence="2">
    <location>
        <begin position="86"/>
        <end position="105"/>
    </location>
</feature>
<keyword evidence="4" id="KW-1185">Reference proteome</keyword>
<evidence type="ECO:0000256" key="1">
    <source>
        <dbReference type="SAM" id="MobiDB-lite"/>
    </source>
</evidence>
<evidence type="ECO:0000256" key="2">
    <source>
        <dbReference type="SAM" id="Phobius"/>
    </source>
</evidence>
<feature type="transmembrane region" description="Helical" evidence="2">
    <location>
        <begin position="243"/>
        <end position="262"/>
    </location>
</feature>
<accession>A0A2P6TY00</accession>
<name>A0A2P6TY00_CHLSO</name>
<protein>
    <submittedName>
        <fullName evidence="3">Collagen alpha-3(VI) chain isoform B</fullName>
    </submittedName>
</protein>
<proteinExistence type="predicted"/>